<sequence>MRNIKVSYLQCNNKIAFLCWVICLFNLIQSIQLDTNQWQEVDITNDFITQNFISYYGYSRYFDSLQLSQTRYINIIRSYNDPGEILIQVLDEYGNQQCNKTISVEYYYKYSLTNTNVKGEFFLAYISEVGSIRKVFFGFLDETCNFTRGLSAPIQPDDFPGTDFLSILAKTGKNNVYVISQNFFSPLYLYLMILDISDTSTYSIKNHVKLGAAAFKENLFSIEAFSDDYAVIFAKNTNNELQKITIDSDGNETWDTPKNKGIFQDLTQDYNWIQNKVIQIENTNKYSIITGDTVQDIFTIFTFQYNGDG</sequence>
<evidence type="ECO:0000313" key="1">
    <source>
        <dbReference type="EMBL" id="KRX02618.1"/>
    </source>
</evidence>
<accession>A0A0V0QKH2</accession>
<proteinExistence type="predicted"/>
<dbReference type="AlphaFoldDB" id="A0A0V0QKH2"/>
<gene>
    <name evidence="1" type="ORF">PPERSA_11958</name>
</gene>
<protein>
    <submittedName>
        <fullName evidence="1">Uncharacterized protein</fullName>
    </submittedName>
</protein>
<dbReference type="InParanoid" id="A0A0V0QKH2"/>
<comment type="caution">
    <text evidence="1">The sequence shown here is derived from an EMBL/GenBank/DDBJ whole genome shotgun (WGS) entry which is preliminary data.</text>
</comment>
<name>A0A0V0QKH2_PSEPJ</name>
<dbReference type="Proteomes" id="UP000054937">
    <property type="component" value="Unassembled WGS sequence"/>
</dbReference>
<reference evidence="1 2" key="1">
    <citation type="journal article" date="2015" name="Sci. Rep.">
        <title>Genome of the facultative scuticociliatosis pathogen Pseudocohnilembus persalinus provides insight into its virulence through horizontal gene transfer.</title>
        <authorList>
            <person name="Xiong J."/>
            <person name="Wang G."/>
            <person name="Cheng J."/>
            <person name="Tian M."/>
            <person name="Pan X."/>
            <person name="Warren A."/>
            <person name="Jiang C."/>
            <person name="Yuan D."/>
            <person name="Miao W."/>
        </authorList>
    </citation>
    <scope>NUCLEOTIDE SEQUENCE [LARGE SCALE GENOMIC DNA]</scope>
    <source>
        <strain evidence="1">36N120E</strain>
    </source>
</reference>
<dbReference type="EMBL" id="LDAU01000154">
    <property type="protein sequence ID" value="KRX02618.1"/>
    <property type="molecule type" value="Genomic_DNA"/>
</dbReference>
<keyword evidence="2" id="KW-1185">Reference proteome</keyword>
<organism evidence="1 2">
    <name type="scientific">Pseudocohnilembus persalinus</name>
    <name type="common">Ciliate</name>
    <dbReference type="NCBI Taxonomy" id="266149"/>
    <lineage>
        <taxon>Eukaryota</taxon>
        <taxon>Sar</taxon>
        <taxon>Alveolata</taxon>
        <taxon>Ciliophora</taxon>
        <taxon>Intramacronucleata</taxon>
        <taxon>Oligohymenophorea</taxon>
        <taxon>Scuticociliatia</taxon>
        <taxon>Philasterida</taxon>
        <taxon>Pseudocohnilembidae</taxon>
        <taxon>Pseudocohnilembus</taxon>
    </lineage>
</organism>
<evidence type="ECO:0000313" key="2">
    <source>
        <dbReference type="Proteomes" id="UP000054937"/>
    </source>
</evidence>